<dbReference type="InParanoid" id="A0A0C3FID4"/>
<feature type="domain" description="Major facilitator superfamily (MFS) profile" evidence="6">
    <location>
        <begin position="1"/>
        <end position="205"/>
    </location>
</feature>
<feature type="transmembrane region" description="Helical" evidence="5">
    <location>
        <begin position="80"/>
        <end position="100"/>
    </location>
</feature>
<dbReference type="EMBL" id="KN833009">
    <property type="protein sequence ID" value="KIM79561.1"/>
    <property type="molecule type" value="Genomic_DNA"/>
</dbReference>
<name>A0A0C3FID4_PILCF</name>
<keyword evidence="8" id="KW-1185">Reference proteome</keyword>
<evidence type="ECO:0000256" key="3">
    <source>
        <dbReference type="ARBA" id="ARBA00022989"/>
    </source>
</evidence>
<dbReference type="OrthoDB" id="410267at2759"/>
<dbReference type="HOGENOM" id="CLU_012596_1_0_1"/>
<dbReference type="Proteomes" id="UP000054166">
    <property type="component" value="Unassembled WGS sequence"/>
</dbReference>
<evidence type="ECO:0000256" key="1">
    <source>
        <dbReference type="ARBA" id="ARBA00004141"/>
    </source>
</evidence>
<keyword evidence="4 5" id="KW-0472">Membrane</keyword>
<dbReference type="InterPro" id="IPR036259">
    <property type="entry name" value="MFS_trans_sf"/>
</dbReference>
<feature type="transmembrane region" description="Helical" evidence="5">
    <location>
        <begin position="351"/>
        <end position="369"/>
    </location>
</feature>
<dbReference type="PANTHER" id="PTHR21576">
    <property type="entry name" value="UNCHARACTERIZED NODULIN-LIKE PROTEIN"/>
    <property type="match status" value="1"/>
</dbReference>
<dbReference type="AlphaFoldDB" id="A0A0C3FID4"/>
<protein>
    <recommendedName>
        <fullName evidence="6">Major facilitator superfamily (MFS) profile domain-containing protein</fullName>
    </recommendedName>
</protein>
<feature type="transmembrane region" description="Helical" evidence="5">
    <location>
        <begin position="381"/>
        <end position="400"/>
    </location>
</feature>
<reference evidence="8" key="2">
    <citation type="submission" date="2015-01" db="EMBL/GenBank/DDBJ databases">
        <title>Evolutionary Origins and Diversification of the Mycorrhizal Mutualists.</title>
        <authorList>
            <consortium name="DOE Joint Genome Institute"/>
            <consortium name="Mycorrhizal Genomics Consortium"/>
            <person name="Kohler A."/>
            <person name="Kuo A."/>
            <person name="Nagy L.G."/>
            <person name="Floudas D."/>
            <person name="Copeland A."/>
            <person name="Barry K.W."/>
            <person name="Cichocki N."/>
            <person name="Veneault-Fourrey C."/>
            <person name="LaButti K."/>
            <person name="Lindquist E.A."/>
            <person name="Lipzen A."/>
            <person name="Lundell T."/>
            <person name="Morin E."/>
            <person name="Murat C."/>
            <person name="Riley R."/>
            <person name="Ohm R."/>
            <person name="Sun H."/>
            <person name="Tunlid A."/>
            <person name="Henrissat B."/>
            <person name="Grigoriev I.V."/>
            <person name="Hibbett D.S."/>
            <person name="Martin F."/>
        </authorList>
    </citation>
    <scope>NUCLEOTIDE SEQUENCE [LARGE SCALE GENOMIC DNA]</scope>
    <source>
        <strain evidence="8">F 1598</strain>
    </source>
</reference>
<dbReference type="Pfam" id="PF07690">
    <property type="entry name" value="MFS_1"/>
    <property type="match status" value="1"/>
</dbReference>
<evidence type="ECO:0000256" key="4">
    <source>
        <dbReference type="ARBA" id="ARBA00023136"/>
    </source>
</evidence>
<evidence type="ECO:0000256" key="5">
    <source>
        <dbReference type="SAM" id="Phobius"/>
    </source>
</evidence>
<keyword evidence="3 5" id="KW-1133">Transmembrane helix</keyword>
<gene>
    <name evidence="7" type="ORF">PILCRDRAFT_74230</name>
</gene>
<dbReference type="PANTHER" id="PTHR21576:SF160">
    <property type="entry name" value="NODULIN-LIKE DOMAIN-CONTAINING PROTEIN"/>
    <property type="match status" value="1"/>
</dbReference>
<evidence type="ECO:0000313" key="8">
    <source>
        <dbReference type="Proteomes" id="UP000054166"/>
    </source>
</evidence>
<dbReference type="GO" id="GO:0022857">
    <property type="term" value="F:transmembrane transporter activity"/>
    <property type="evidence" value="ECO:0007669"/>
    <property type="project" value="InterPro"/>
</dbReference>
<comment type="subcellular location">
    <subcellularLocation>
        <location evidence="1">Membrane</location>
        <topology evidence="1">Multi-pass membrane protein</topology>
    </subcellularLocation>
</comment>
<dbReference type="InterPro" id="IPR011701">
    <property type="entry name" value="MFS"/>
</dbReference>
<organism evidence="7 8">
    <name type="scientific">Piloderma croceum (strain F 1598)</name>
    <dbReference type="NCBI Taxonomy" id="765440"/>
    <lineage>
        <taxon>Eukaryota</taxon>
        <taxon>Fungi</taxon>
        <taxon>Dikarya</taxon>
        <taxon>Basidiomycota</taxon>
        <taxon>Agaricomycotina</taxon>
        <taxon>Agaricomycetes</taxon>
        <taxon>Agaricomycetidae</taxon>
        <taxon>Atheliales</taxon>
        <taxon>Atheliaceae</taxon>
        <taxon>Piloderma</taxon>
    </lineage>
</organism>
<accession>A0A0C3FID4</accession>
<reference evidence="7 8" key="1">
    <citation type="submission" date="2014-04" db="EMBL/GenBank/DDBJ databases">
        <authorList>
            <consortium name="DOE Joint Genome Institute"/>
            <person name="Kuo A."/>
            <person name="Tarkka M."/>
            <person name="Buscot F."/>
            <person name="Kohler A."/>
            <person name="Nagy L.G."/>
            <person name="Floudas D."/>
            <person name="Copeland A."/>
            <person name="Barry K.W."/>
            <person name="Cichocki N."/>
            <person name="Veneault-Fourrey C."/>
            <person name="LaButti K."/>
            <person name="Lindquist E.A."/>
            <person name="Lipzen A."/>
            <person name="Lundell T."/>
            <person name="Morin E."/>
            <person name="Murat C."/>
            <person name="Sun H."/>
            <person name="Tunlid A."/>
            <person name="Henrissat B."/>
            <person name="Grigoriev I.V."/>
            <person name="Hibbett D.S."/>
            <person name="Martin F."/>
            <person name="Nordberg H.P."/>
            <person name="Cantor M.N."/>
            <person name="Hua S.X."/>
        </authorList>
    </citation>
    <scope>NUCLEOTIDE SEQUENCE [LARGE SCALE GENOMIC DNA]</scope>
    <source>
        <strain evidence="7 8">F 1598</strain>
    </source>
</reference>
<evidence type="ECO:0000256" key="2">
    <source>
        <dbReference type="ARBA" id="ARBA00022692"/>
    </source>
</evidence>
<feature type="transmembrane region" description="Helical" evidence="5">
    <location>
        <begin position="241"/>
        <end position="259"/>
    </location>
</feature>
<feature type="transmembrane region" description="Helical" evidence="5">
    <location>
        <begin position="181"/>
        <end position="201"/>
    </location>
</feature>
<feature type="transmembrane region" description="Helical" evidence="5">
    <location>
        <begin position="320"/>
        <end position="339"/>
    </location>
</feature>
<dbReference type="STRING" id="765440.A0A0C3FID4"/>
<dbReference type="Gene3D" id="1.20.1250.20">
    <property type="entry name" value="MFS general substrate transporter like domains"/>
    <property type="match status" value="2"/>
</dbReference>
<sequence>MAATFSAPGLLSVPRITTLLSSLLVALGSGTNYVSYAPQLSARLHLTHTRLNIIGLAGNMGVYTTSPITGRIVDARGPRLTLIVASILLLVGYLSIRIIYDNGAPSSGSISAFTFWLLVICSFMTGAGGTGGLTSSVNVTAKSFPDRARATTTAIVLSGFGLSAFFFSTISHTMLHDNTSSFLLVLALGTALPMIIGFFFVRQIPLLAHETRITADFGSAVRMLDIPPNITGRQLWMSSDFWLIFSIMSLLSGTGIMYINNVGSISQALFAKGNPKFDEGISSRWQATQVSAISITNFLGRILLGMTADFVKNRLHLPRSYCISLVAVLFVISQIMAVLTDDVADLWKASLALGLAYGSMFGLFPSIVFEWFGMPHFSENWGYLSLSPVLGGNLFSIAFGRNLDAHSSSNNEQSTKPRADTPSEPQCLDGRNCYVASLHITITACCLALLLSIWAGWRDRQRNISAALKGKVPSTEVVWEDEEE</sequence>
<feature type="transmembrane region" description="Helical" evidence="5">
    <location>
        <begin position="112"/>
        <end position="133"/>
    </location>
</feature>
<proteinExistence type="predicted"/>
<dbReference type="SUPFAM" id="SSF103473">
    <property type="entry name" value="MFS general substrate transporter"/>
    <property type="match status" value="1"/>
</dbReference>
<dbReference type="GO" id="GO:0000329">
    <property type="term" value="C:fungal-type vacuole membrane"/>
    <property type="evidence" value="ECO:0007669"/>
    <property type="project" value="TreeGrafter"/>
</dbReference>
<keyword evidence="2 5" id="KW-0812">Transmembrane</keyword>
<dbReference type="PROSITE" id="PS50850">
    <property type="entry name" value="MFS"/>
    <property type="match status" value="1"/>
</dbReference>
<feature type="transmembrane region" description="Helical" evidence="5">
    <location>
        <begin position="154"/>
        <end position="175"/>
    </location>
</feature>
<feature type="transmembrane region" description="Helical" evidence="5">
    <location>
        <begin position="434"/>
        <end position="457"/>
    </location>
</feature>
<dbReference type="InterPro" id="IPR020846">
    <property type="entry name" value="MFS_dom"/>
</dbReference>
<evidence type="ECO:0000313" key="7">
    <source>
        <dbReference type="EMBL" id="KIM79561.1"/>
    </source>
</evidence>
<evidence type="ECO:0000259" key="6">
    <source>
        <dbReference type="PROSITE" id="PS50850"/>
    </source>
</evidence>